<reference evidence="2" key="2">
    <citation type="submission" date="2022-01" db="EMBL/GenBank/DDBJ databases">
        <authorList>
            <person name="Yamashiro T."/>
            <person name="Shiraishi A."/>
            <person name="Satake H."/>
            <person name="Nakayama K."/>
        </authorList>
    </citation>
    <scope>NUCLEOTIDE SEQUENCE</scope>
</reference>
<feature type="compositionally biased region" description="Basic residues" evidence="1">
    <location>
        <begin position="82"/>
        <end position="101"/>
    </location>
</feature>
<evidence type="ECO:0000256" key="1">
    <source>
        <dbReference type="SAM" id="MobiDB-lite"/>
    </source>
</evidence>
<gene>
    <name evidence="2" type="ORF">Tco_0974958</name>
</gene>
<comment type="caution">
    <text evidence="2">The sequence shown here is derived from an EMBL/GenBank/DDBJ whole genome shotgun (WGS) entry which is preliminary data.</text>
</comment>
<feature type="compositionally biased region" description="Basic residues" evidence="1">
    <location>
        <begin position="41"/>
        <end position="52"/>
    </location>
</feature>
<dbReference type="EMBL" id="BQNB010016183">
    <property type="protein sequence ID" value="GJT48801.1"/>
    <property type="molecule type" value="Genomic_DNA"/>
</dbReference>
<protein>
    <submittedName>
        <fullName evidence="2">Uncharacterized protein</fullName>
    </submittedName>
</protein>
<reference evidence="2" key="1">
    <citation type="journal article" date="2022" name="Int. J. Mol. Sci.">
        <title>Draft Genome of Tanacetum Coccineum: Genomic Comparison of Closely Related Tanacetum-Family Plants.</title>
        <authorList>
            <person name="Yamashiro T."/>
            <person name="Shiraishi A."/>
            <person name="Nakayama K."/>
            <person name="Satake H."/>
        </authorList>
    </citation>
    <scope>NUCLEOTIDE SEQUENCE</scope>
</reference>
<feature type="compositionally biased region" description="Basic and acidic residues" evidence="1">
    <location>
        <begin position="9"/>
        <end position="37"/>
    </location>
</feature>
<accession>A0ABQ5ED64</accession>
<feature type="compositionally biased region" description="Basic and acidic residues" evidence="1">
    <location>
        <begin position="53"/>
        <end position="81"/>
    </location>
</feature>
<evidence type="ECO:0000313" key="2">
    <source>
        <dbReference type="EMBL" id="GJT48801.1"/>
    </source>
</evidence>
<proteinExistence type="predicted"/>
<name>A0ABQ5ED64_9ASTR</name>
<sequence length="251" mass="28920">MNKKAASVHVEKVLEEPDSTKVEVKQEEAEQGTEKTPGKVLKIKARKKARKPTHADSDNEHKSEKDEKNKKDVVESSEKGTHALKKRKRGPKMKRESKRKKTYSDLEEEGHLKTFLKINSIILTDMEQSASTTGSLNLMERFKTTTPEGIDLVLWGDLRTMFEANAKDELWHNQEGWNLKSWDFYENCGVHTLTLEDGTEIHMLAERRYPLRKETHEKMMSLKLIAESTSDSAYDLLKFIQKKIHEAGSHD</sequence>
<dbReference type="Proteomes" id="UP001151760">
    <property type="component" value="Unassembled WGS sequence"/>
</dbReference>
<keyword evidence="3" id="KW-1185">Reference proteome</keyword>
<feature type="region of interest" description="Disordered" evidence="1">
    <location>
        <begin position="1"/>
        <end position="105"/>
    </location>
</feature>
<evidence type="ECO:0000313" key="3">
    <source>
        <dbReference type="Proteomes" id="UP001151760"/>
    </source>
</evidence>
<organism evidence="2 3">
    <name type="scientific">Tanacetum coccineum</name>
    <dbReference type="NCBI Taxonomy" id="301880"/>
    <lineage>
        <taxon>Eukaryota</taxon>
        <taxon>Viridiplantae</taxon>
        <taxon>Streptophyta</taxon>
        <taxon>Embryophyta</taxon>
        <taxon>Tracheophyta</taxon>
        <taxon>Spermatophyta</taxon>
        <taxon>Magnoliopsida</taxon>
        <taxon>eudicotyledons</taxon>
        <taxon>Gunneridae</taxon>
        <taxon>Pentapetalae</taxon>
        <taxon>asterids</taxon>
        <taxon>campanulids</taxon>
        <taxon>Asterales</taxon>
        <taxon>Asteraceae</taxon>
        <taxon>Asteroideae</taxon>
        <taxon>Anthemideae</taxon>
        <taxon>Anthemidinae</taxon>
        <taxon>Tanacetum</taxon>
    </lineage>
</organism>